<feature type="domain" description="HAT C-terminal dimerisation" evidence="7">
    <location>
        <begin position="589"/>
        <end position="655"/>
    </location>
</feature>
<feature type="compositionally biased region" description="Polar residues" evidence="6">
    <location>
        <begin position="532"/>
        <end position="549"/>
    </location>
</feature>
<keyword evidence="4" id="KW-0862">Zinc</keyword>
<keyword evidence="2" id="KW-0479">Metal-binding</keyword>
<dbReference type="InterPro" id="IPR012337">
    <property type="entry name" value="RNaseH-like_sf"/>
</dbReference>
<dbReference type="PANTHER" id="PTHR46481">
    <property type="entry name" value="ZINC FINGER BED DOMAIN-CONTAINING PROTEIN 4"/>
    <property type="match status" value="1"/>
</dbReference>
<comment type="subcellular location">
    <subcellularLocation>
        <location evidence="1">Nucleus</location>
    </subcellularLocation>
</comment>
<protein>
    <submittedName>
        <fullName evidence="8">HAT family dimerization protein</fullName>
    </submittedName>
</protein>
<accession>A0A074RF60</accession>
<dbReference type="InterPro" id="IPR052035">
    <property type="entry name" value="ZnF_BED_domain_contain"/>
</dbReference>
<dbReference type="GO" id="GO:0008270">
    <property type="term" value="F:zinc ion binding"/>
    <property type="evidence" value="ECO:0007669"/>
    <property type="project" value="UniProtKB-KW"/>
</dbReference>
<organism evidence="8 9">
    <name type="scientific">Rhizoctonia solani 123E</name>
    <dbReference type="NCBI Taxonomy" id="1423351"/>
    <lineage>
        <taxon>Eukaryota</taxon>
        <taxon>Fungi</taxon>
        <taxon>Dikarya</taxon>
        <taxon>Basidiomycota</taxon>
        <taxon>Agaricomycotina</taxon>
        <taxon>Agaricomycetes</taxon>
        <taxon>Cantharellales</taxon>
        <taxon>Ceratobasidiaceae</taxon>
        <taxon>Rhizoctonia</taxon>
    </lineage>
</organism>
<evidence type="ECO:0000256" key="1">
    <source>
        <dbReference type="ARBA" id="ARBA00004123"/>
    </source>
</evidence>
<dbReference type="GO" id="GO:0046983">
    <property type="term" value="F:protein dimerization activity"/>
    <property type="evidence" value="ECO:0007669"/>
    <property type="project" value="InterPro"/>
</dbReference>
<name>A0A074RF60_9AGAM</name>
<evidence type="ECO:0000256" key="2">
    <source>
        <dbReference type="ARBA" id="ARBA00022723"/>
    </source>
</evidence>
<dbReference type="Proteomes" id="UP000027456">
    <property type="component" value="Unassembled WGS sequence"/>
</dbReference>
<proteinExistence type="predicted"/>
<feature type="region of interest" description="Disordered" evidence="6">
    <location>
        <begin position="532"/>
        <end position="557"/>
    </location>
</feature>
<evidence type="ECO:0000256" key="6">
    <source>
        <dbReference type="SAM" id="MobiDB-lite"/>
    </source>
</evidence>
<dbReference type="GO" id="GO:0005634">
    <property type="term" value="C:nucleus"/>
    <property type="evidence" value="ECO:0007669"/>
    <property type="project" value="UniProtKB-SubCell"/>
</dbReference>
<dbReference type="AlphaFoldDB" id="A0A074RF60"/>
<evidence type="ECO:0000313" key="9">
    <source>
        <dbReference type="Proteomes" id="UP000027456"/>
    </source>
</evidence>
<dbReference type="OrthoDB" id="2790258at2759"/>
<evidence type="ECO:0000256" key="5">
    <source>
        <dbReference type="ARBA" id="ARBA00023242"/>
    </source>
</evidence>
<evidence type="ECO:0000256" key="4">
    <source>
        <dbReference type="ARBA" id="ARBA00022833"/>
    </source>
</evidence>
<evidence type="ECO:0000256" key="3">
    <source>
        <dbReference type="ARBA" id="ARBA00022771"/>
    </source>
</evidence>
<keyword evidence="9" id="KW-1185">Reference proteome</keyword>
<comment type="caution">
    <text evidence="8">The sequence shown here is derived from an EMBL/GenBank/DDBJ whole genome shotgun (WGS) entry which is preliminary data.</text>
</comment>
<dbReference type="InterPro" id="IPR008906">
    <property type="entry name" value="HATC_C_dom"/>
</dbReference>
<dbReference type="Pfam" id="PF05699">
    <property type="entry name" value="Dimer_Tnp_hAT"/>
    <property type="match status" value="1"/>
</dbReference>
<evidence type="ECO:0000259" key="7">
    <source>
        <dbReference type="Pfam" id="PF05699"/>
    </source>
</evidence>
<dbReference type="EMBL" id="AZST01001832">
    <property type="protein sequence ID" value="KEP45419.1"/>
    <property type="molecule type" value="Genomic_DNA"/>
</dbReference>
<keyword evidence="3" id="KW-0863">Zinc-finger</keyword>
<evidence type="ECO:0000313" key="8">
    <source>
        <dbReference type="EMBL" id="KEP45419.1"/>
    </source>
</evidence>
<sequence length="690" mass="78054">MADYRDKCHEEGVTIPGVSYELSRLADSGPAYSNRGLEEHIAQWTAVDDQAMSVVDRKEFRRTILFASQAPQPLCESDIPHRTKLTKVSSELYREEMTRIKQELAKTLGRVSVTSDLWSDDQLHSFMAVTLHYINSLGDLAEHLYAFRRVRGSHTGVNVGRILFGILEDADLVGKIGHVTLDNASNNDTLMAELEVAFNDKHSPFEKKLNRVRCFPHVINLVVQAIINALPAAARDFQATVERCGDKLGDMDSELIEYLMALESNPVQVCRDSVRAMRSSDSRREGLHDTIEDGNTCELFKTSYGEVVSVALLELLCDCKTRWSSTYDMITRYLELYPVCLLVELIGFPTNHDVYQAVALYACRNPRMSIPIVTHKQFEVLQDIRSVLSILHEAQELLSAEKTPTLALALPVYETLLEALDDCVDKFPELRYAIERGIDKLSDYVSKARNLPVYTLAMAINPTLKFKWTDQSDDPGRRHWARLTIREAMLGVCQKQHQCTTSTTPHSNTPAEHASQAQAHGFKRLLTVSSTVNRASRSLPSSRTATQPNTPKPAAPMSKDKLLTLHMTKVDAELLRWEKYEWVGNDTMGTIDIVEFWKAHRRVFPLLYQVAMDILPVQASSVSSERAFSSAKLTCTREQNRISVEHMEELQVLKHSLHQRRADNTSHQTLDFMANVVDPDWNKSDFSDSE</sequence>
<dbReference type="PANTHER" id="PTHR46481:SF10">
    <property type="entry name" value="ZINC FINGER BED DOMAIN-CONTAINING PROTEIN 39"/>
    <property type="match status" value="1"/>
</dbReference>
<dbReference type="SUPFAM" id="SSF53098">
    <property type="entry name" value="Ribonuclease H-like"/>
    <property type="match status" value="1"/>
</dbReference>
<dbReference type="STRING" id="1423351.A0A074RF60"/>
<reference evidence="8 9" key="1">
    <citation type="submission" date="2013-12" db="EMBL/GenBank/DDBJ databases">
        <authorList>
            <person name="Cubeta M."/>
            <person name="Pakala S."/>
            <person name="Fedorova N."/>
            <person name="Thomas E."/>
            <person name="Dean R."/>
            <person name="Jabaji S."/>
            <person name="Neate S."/>
            <person name="Toda T."/>
            <person name="Tavantzis S."/>
            <person name="Vilgalys R."/>
            <person name="Bharathan N."/>
            <person name="Pakala S."/>
            <person name="Losada L.S."/>
            <person name="Zafar N."/>
            <person name="Nierman W."/>
        </authorList>
    </citation>
    <scope>NUCLEOTIDE SEQUENCE [LARGE SCALE GENOMIC DNA]</scope>
    <source>
        <strain evidence="8 9">123E</strain>
    </source>
</reference>
<dbReference type="HOGENOM" id="CLU_009123_6_3_1"/>
<gene>
    <name evidence="8" type="ORF">V565_275950</name>
</gene>
<keyword evidence="5" id="KW-0539">Nucleus</keyword>